<dbReference type="AlphaFoldDB" id="A0A0M8MY12"/>
<keyword evidence="4" id="KW-1185">Reference proteome</keyword>
<feature type="region of interest" description="Disordered" evidence="1">
    <location>
        <begin position="47"/>
        <end position="84"/>
    </location>
</feature>
<dbReference type="InterPro" id="IPR019180">
    <property type="entry name" value="Oxidoreductase-like_N"/>
</dbReference>
<dbReference type="Pfam" id="PF09791">
    <property type="entry name" value="Oxidored-like"/>
    <property type="match status" value="1"/>
</dbReference>
<evidence type="ECO:0000313" key="3">
    <source>
        <dbReference type="EMBL" id="KOS15841.1"/>
    </source>
</evidence>
<evidence type="ECO:0000256" key="1">
    <source>
        <dbReference type="SAM" id="MobiDB-lite"/>
    </source>
</evidence>
<protein>
    <recommendedName>
        <fullName evidence="2">Oxidoreductase-like domain-containing protein</fullName>
    </recommendedName>
</protein>
<dbReference type="Proteomes" id="UP000037751">
    <property type="component" value="Unassembled WGS sequence"/>
</dbReference>
<reference evidence="3 4" key="1">
    <citation type="submission" date="2015-07" db="EMBL/GenBank/DDBJ databases">
        <title>Draft Genome Sequence of Malassezia furfur CBS1878 and Malassezia pachydermatis CBS1879.</title>
        <authorList>
            <person name="Triana S."/>
            <person name="Ohm R."/>
            <person name="Gonzalez A."/>
            <person name="DeCock H."/>
            <person name="Restrepo S."/>
            <person name="Celis A."/>
        </authorList>
    </citation>
    <scope>NUCLEOTIDE SEQUENCE [LARGE SCALE GENOMIC DNA]</scope>
    <source>
        <strain evidence="3 4">CBS 1879</strain>
    </source>
</reference>
<evidence type="ECO:0000313" key="4">
    <source>
        <dbReference type="Proteomes" id="UP000037751"/>
    </source>
</evidence>
<evidence type="ECO:0000259" key="2">
    <source>
        <dbReference type="Pfam" id="PF09791"/>
    </source>
</evidence>
<comment type="caution">
    <text evidence="3">The sequence shown here is derived from an EMBL/GenBank/DDBJ whole genome shotgun (WGS) entry which is preliminary data.</text>
</comment>
<dbReference type="VEuPathDB" id="FungiDB:Malapachy_3488"/>
<sequence length="97" mass="10807">MTVYGRAFPKKSSCINCVHTLYADEVTEHKETMREIRARLAQYDPPITEKEWDTKQLGPLPSAAEGSGAEAENDSTEGMDPSMAAFMALQKQLQTKK</sequence>
<dbReference type="RefSeq" id="XP_017993473.1">
    <property type="nucleotide sequence ID" value="XM_018137956.1"/>
</dbReference>
<accession>A0A0M8MY12</accession>
<proteinExistence type="predicted"/>
<dbReference type="GeneID" id="28729832"/>
<dbReference type="EMBL" id="LGAV01000001">
    <property type="protein sequence ID" value="KOS15841.1"/>
    <property type="molecule type" value="Genomic_DNA"/>
</dbReference>
<dbReference type="STRING" id="77020.A0A0M8MY12"/>
<feature type="domain" description="Oxidoreductase-like" evidence="2">
    <location>
        <begin position="12"/>
        <end position="37"/>
    </location>
</feature>
<name>A0A0M8MY12_9BASI</name>
<organism evidence="3 4">
    <name type="scientific">Malassezia pachydermatis</name>
    <dbReference type="NCBI Taxonomy" id="77020"/>
    <lineage>
        <taxon>Eukaryota</taxon>
        <taxon>Fungi</taxon>
        <taxon>Dikarya</taxon>
        <taxon>Basidiomycota</taxon>
        <taxon>Ustilaginomycotina</taxon>
        <taxon>Malasseziomycetes</taxon>
        <taxon>Malasseziales</taxon>
        <taxon>Malasseziaceae</taxon>
        <taxon>Malassezia</taxon>
    </lineage>
</organism>
<dbReference type="OrthoDB" id="10064411at2759"/>
<gene>
    <name evidence="3" type="ORF">Malapachy_3488</name>
</gene>